<evidence type="ECO:0008006" key="3">
    <source>
        <dbReference type="Google" id="ProtNLM"/>
    </source>
</evidence>
<feature type="transmembrane region" description="Helical" evidence="1">
    <location>
        <begin position="7"/>
        <end position="26"/>
    </location>
</feature>
<keyword evidence="1" id="KW-0812">Transmembrane</keyword>
<organism evidence="2">
    <name type="scientific">Cuerna arida</name>
    <dbReference type="NCBI Taxonomy" id="1464854"/>
    <lineage>
        <taxon>Eukaryota</taxon>
        <taxon>Metazoa</taxon>
        <taxon>Ecdysozoa</taxon>
        <taxon>Arthropoda</taxon>
        <taxon>Hexapoda</taxon>
        <taxon>Insecta</taxon>
        <taxon>Pterygota</taxon>
        <taxon>Neoptera</taxon>
        <taxon>Paraneoptera</taxon>
        <taxon>Hemiptera</taxon>
        <taxon>Auchenorrhyncha</taxon>
        <taxon>Membracoidea</taxon>
        <taxon>Cicadellidae</taxon>
        <taxon>Cicadellinae</taxon>
        <taxon>Proconiini</taxon>
        <taxon>Cuerna</taxon>
    </lineage>
</organism>
<reference evidence="2" key="1">
    <citation type="submission" date="2015-11" db="EMBL/GenBank/DDBJ databases">
        <title>De novo transcriptome assembly of four potential Pierce s Disease insect vectors from Arizona vineyards.</title>
        <authorList>
            <person name="Tassone E.E."/>
        </authorList>
    </citation>
    <scope>NUCLEOTIDE SEQUENCE</scope>
</reference>
<gene>
    <name evidence="2" type="ORF">g.11690</name>
</gene>
<accession>A0A1B6ER02</accession>
<dbReference type="Pfam" id="PF07327">
    <property type="entry name" value="Neuroparsin"/>
    <property type="match status" value="1"/>
</dbReference>
<protein>
    <recommendedName>
        <fullName evidence="3">Neuroparsin</fullName>
    </recommendedName>
</protein>
<evidence type="ECO:0000313" key="2">
    <source>
        <dbReference type="EMBL" id="JAS40382.1"/>
    </source>
</evidence>
<feature type="non-terminal residue" evidence="2">
    <location>
        <position position="1"/>
    </location>
</feature>
<keyword evidence="1" id="KW-0472">Membrane</keyword>
<dbReference type="Gene3D" id="4.10.40.20">
    <property type="match status" value="1"/>
</dbReference>
<sequence length="119" mass="12984">SAQVTTMAHLLTLCTMLACVLIYLTYRCDASIPQQCRECLKGRCEDVNPEDCVYDTVRNICGFDVCAQGPGKKCGGRGISNGGCGPGLKCECERCVGCSSKNLDCYSNLNQCHEYRRPV</sequence>
<dbReference type="InterPro" id="IPR010850">
    <property type="entry name" value="Neuroparsin"/>
</dbReference>
<dbReference type="EMBL" id="GECZ01029387">
    <property type="protein sequence ID" value="JAS40382.1"/>
    <property type="molecule type" value="Transcribed_RNA"/>
</dbReference>
<dbReference type="AlphaFoldDB" id="A0A1B6ER02"/>
<evidence type="ECO:0000256" key="1">
    <source>
        <dbReference type="SAM" id="Phobius"/>
    </source>
</evidence>
<name>A0A1B6ER02_9HEMI</name>
<proteinExistence type="predicted"/>
<keyword evidence="1" id="KW-1133">Transmembrane helix</keyword>